<reference evidence="4 5" key="1">
    <citation type="submission" date="2016-10" db="EMBL/GenBank/DDBJ databases">
        <authorList>
            <person name="de Groot N.N."/>
        </authorList>
    </citation>
    <scope>NUCLEOTIDE SEQUENCE [LARGE SCALE GENOMIC DNA]</scope>
    <source>
        <strain evidence="4 5">DSM 21741</strain>
    </source>
</reference>
<name>A0A1H1YUQ8_9ACTN</name>
<keyword evidence="1" id="KW-0732">Signal</keyword>
<gene>
    <name evidence="4" type="ORF">SAMN04488543_3447</name>
</gene>
<evidence type="ECO:0000259" key="2">
    <source>
        <dbReference type="Pfam" id="PF00149"/>
    </source>
</evidence>
<evidence type="ECO:0000313" key="5">
    <source>
        <dbReference type="Proteomes" id="UP000199092"/>
    </source>
</evidence>
<dbReference type="EMBL" id="LT629749">
    <property type="protein sequence ID" value="SDT25082.1"/>
    <property type="molecule type" value="Genomic_DNA"/>
</dbReference>
<dbReference type="InterPro" id="IPR029052">
    <property type="entry name" value="Metallo-depent_PP-like"/>
</dbReference>
<protein>
    <submittedName>
        <fullName evidence="4">Calcineurin-like phosphoesterase</fullName>
    </submittedName>
</protein>
<dbReference type="InterPro" id="IPR043708">
    <property type="entry name" value="DUF5648"/>
</dbReference>
<dbReference type="STRING" id="546871.SAMN04488543_3447"/>
<evidence type="ECO:0000313" key="4">
    <source>
        <dbReference type="EMBL" id="SDT25082.1"/>
    </source>
</evidence>
<dbReference type="GO" id="GO:0016787">
    <property type="term" value="F:hydrolase activity"/>
    <property type="evidence" value="ECO:0007669"/>
    <property type="project" value="InterPro"/>
</dbReference>
<dbReference type="SUPFAM" id="SSF56300">
    <property type="entry name" value="Metallo-dependent phosphatases"/>
    <property type="match status" value="1"/>
</dbReference>
<evidence type="ECO:0000256" key="1">
    <source>
        <dbReference type="SAM" id="SignalP"/>
    </source>
</evidence>
<dbReference type="PANTHER" id="PTHR43143">
    <property type="entry name" value="METALLOPHOSPHOESTERASE, CALCINEURIN SUPERFAMILY"/>
    <property type="match status" value="1"/>
</dbReference>
<sequence>MNTQHAPSTRPARVRPAVAVGVAGLLALTTAALVPATATAATPAPSCSAFNDPVYTVVKPSNGASLTTPWTGEADKAAAAGYTEDQGVAFRASTVPGPGLVPVHRMYRSDPQDYIFTRSTTELVSAAQRFDYDDQGVTFYVSKVGSDCLKPVERFRKGTLHRLAASAARQAALEADGWEYENVAFYAASASGAEEPATPTTPTPPPTTTPGTAGAFSFAIIPDTQNEVLASGDRRLTNRNQWLARQKDLAFVAQTGDLVNWDTPDHRQMAMAKNSMDVLEDADIPYTVSVGNHDTMATGVGGSARDPQNTRALQRDTSTFNSYFKASDFGAVAGTYESGKVDNVYSTYSAGGLQWMVLSLEFCPRPGVVAWAKKVVASHPDHNVLISTHSYQNGGGGLDGSNQGYGDTSGQQLFDQLVSQYPNIKMVFSGHVGLAQRARVDTGKNGNKIYSFLTTMHDGVTNPVRMFDVDPADGTVSTRIYAPLTGTTWGAYTQTLTGVQFVR</sequence>
<dbReference type="Proteomes" id="UP000199092">
    <property type="component" value="Chromosome I"/>
</dbReference>
<feature type="domain" description="DUF5648" evidence="3">
    <location>
        <begin position="53"/>
        <end position="187"/>
    </location>
</feature>
<dbReference type="OrthoDB" id="9772095at2"/>
<dbReference type="AlphaFoldDB" id="A0A1H1YUQ8"/>
<keyword evidence="5" id="KW-1185">Reference proteome</keyword>
<dbReference type="PANTHER" id="PTHR43143:SF5">
    <property type="entry name" value="SECRETED PROTEIN"/>
    <property type="match status" value="1"/>
</dbReference>
<proteinExistence type="predicted"/>
<feature type="chain" id="PRO_5009266988" evidence="1">
    <location>
        <begin position="41"/>
        <end position="503"/>
    </location>
</feature>
<dbReference type="Pfam" id="PF18885">
    <property type="entry name" value="DUF5648"/>
    <property type="match status" value="1"/>
</dbReference>
<dbReference type="Pfam" id="PF00149">
    <property type="entry name" value="Metallophos"/>
    <property type="match status" value="1"/>
</dbReference>
<dbReference type="InterPro" id="IPR051918">
    <property type="entry name" value="STPP_CPPED1"/>
</dbReference>
<evidence type="ECO:0000259" key="3">
    <source>
        <dbReference type="Pfam" id="PF18885"/>
    </source>
</evidence>
<feature type="signal peptide" evidence="1">
    <location>
        <begin position="1"/>
        <end position="40"/>
    </location>
</feature>
<organism evidence="4 5">
    <name type="scientific">Friedmanniella luteola</name>
    <dbReference type="NCBI Taxonomy" id="546871"/>
    <lineage>
        <taxon>Bacteria</taxon>
        <taxon>Bacillati</taxon>
        <taxon>Actinomycetota</taxon>
        <taxon>Actinomycetes</taxon>
        <taxon>Propionibacteriales</taxon>
        <taxon>Nocardioidaceae</taxon>
        <taxon>Friedmanniella</taxon>
    </lineage>
</organism>
<accession>A0A1H1YUQ8</accession>
<feature type="domain" description="Calcineurin-like phosphoesterase" evidence="2">
    <location>
        <begin position="218"/>
        <end position="432"/>
    </location>
</feature>
<dbReference type="InterPro" id="IPR004843">
    <property type="entry name" value="Calcineurin-like_PHP"/>
</dbReference>
<dbReference type="RefSeq" id="WP_091414382.1">
    <property type="nucleotide sequence ID" value="NZ_LT629749.1"/>
</dbReference>
<dbReference type="Gene3D" id="3.60.21.10">
    <property type="match status" value="1"/>
</dbReference>